<gene>
    <name evidence="5" type="ORF">GGG17_00750</name>
</gene>
<keyword evidence="3" id="KW-0446">Lipid-binding</keyword>
<dbReference type="GO" id="GO:0005737">
    <property type="term" value="C:cytoplasm"/>
    <property type="evidence" value="ECO:0007669"/>
    <property type="project" value="UniProtKB-ARBA"/>
</dbReference>
<accession>A0A6I3IA32</accession>
<name>A0A6I3IA32_9MICO</name>
<evidence type="ECO:0000256" key="1">
    <source>
        <dbReference type="ARBA" id="ARBA00004255"/>
    </source>
</evidence>
<organism evidence="5 6">
    <name type="scientific">Arsenicicoccus cauae</name>
    <dbReference type="NCBI Taxonomy" id="2663847"/>
    <lineage>
        <taxon>Bacteria</taxon>
        <taxon>Bacillati</taxon>
        <taxon>Actinomycetota</taxon>
        <taxon>Actinomycetes</taxon>
        <taxon>Micrococcales</taxon>
        <taxon>Intrasporangiaceae</taxon>
        <taxon>Arsenicicoccus</taxon>
    </lineage>
</organism>
<dbReference type="AlphaFoldDB" id="A0A6I3IA32"/>
<dbReference type="InterPro" id="IPR038261">
    <property type="entry name" value="GPP34-like_sf"/>
</dbReference>
<keyword evidence="2" id="KW-0333">Golgi apparatus</keyword>
<sequence length="227" mass="23577">MTTNQPSTTTSLFLLVLKDDGKPVSMGQQTGYGLAGALLSDLVAAGRLGVSDDGKKLRVLDTSVTGDELLDEGLRRFGHKDGKRLSSVIPGAARKLEREVGDYLARRGVVRVEEGGMLGLKPQRYPIVDVSREAELRRGLVAVLRGASPTVEQHALVGLVHGLELGTKVFHPDEVGLDKGDLKRGIKAVAESAGPGADGVARAVQSANAGMIAAITAATVSSTSGSS</sequence>
<dbReference type="EMBL" id="WLVL01000003">
    <property type="protein sequence ID" value="MTB70527.1"/>
    <property type="molecule type" value="Genomic_DNA"/>
</dbReference>
<proteinExistence type="predicted"/>
<keyword evidence="4" id="KW-0472">Membrane</keyword>
<dbReference type="RefSeq" id="WP_154591902.1">
    <property type="nucleotide sequence ID" value="NZ_CP171001.1"/>
</dbReference>
<dbReference type="GO" id="GO:0070273">
    <property type="term" value="F:phosphatidylinositol-4-phosphate binding"/>
    <property type="evidence" value="ECO:0007669"/>
    <property type="project" value="InterPro"/>
</dbReference>
<dbReference type="InterPro" id="IPR008628">
    <property type="entry name" value="GPP34-like"/>
</dbReference>
<evidence type="ECO:0000256" key="2">
    <source>
        <dbReference type="ARBA" id="ARBA00023034"/>
    </source>
</evidence>
<evidence type="ECO:0000256" key="3">
    <source>
        <dbReference type="ARBA" id="ARBA00023121"/>
    </source>
</evidence>
<evidence type="ECO:0000313" key="5">
    <source>
        <dbReference type="EMBL" id="MTB70527.1"/>
    </source>
</evidence>
<dbReference type="Gene3D" id="1.10.3630.10">
    <property type="entry name" value="yeast vps74-n-term truncation variant domain like"/>
    <property type="match status" value="1"/>
</dbReference>
<dbReference type="GO" id="GO:0012505">
    <property type="term" value="C:endomembrane system"/>
    <property type="evidence" value="ECO:0007669"/>
    <property type="project" value="UniProtKB-ARBA"/>
</dbReference>
<evidence type="ECO:0008006" key="7">
    <source>
        <dbReference type="Google" id="ProtNLM"/>
    </source>
</evidence>
<comment type="caution">
    <text evidence="5">The sequence shown here is derived from an EMBL/GenBank/DDBJ whole genome shotgun (WGS) entry which is preliminary data.</text>
</comment>
<reference evidence="5 6" key="1">
    <citation type="submission" date="2019-11" db="EMBL/GenBank/DDBJ databases">
        <title>Whole genome sequencing identifies a novel species of the genus Arsenicicoccus isolated from human blood.</title>
        <authorList>
            <person name="Jeong J.H."/>
            <person name="Kweon O.J."/>
            <person name="Kim H.R."/>
            <person name="Kim T.-H."/>
            <person name="Ha S.-M."/>
            <person name="Lee M.-K."/>
        </authorList>
    </citation>
    <scope>NUCLEOTIDE SEQUENCE [LARGE SCALE GENOMIC DNA]</scope>
    <source>
        <strain evidence="5 6">MKL-02</strain>
    </source>
</reference>
<evidence type="ECO:0000313" key="6">
    <source>
        <dbReference type="Proteomes" id="UP000431092"/>
    </source>
</evidence>
<dbReference type="Proteomes" id="UP000431092">
    <property type="component" value="Unassembled WGS sequence"/>
</dbReference>
<keyword evidence="6" id="KW-1185">Reference proteome</keyword>
<evidence type="ECO:0000256" key="4">
    <source>
        <dbReference type="ARBA" id="ARBA00023136"/>
    </source>
</evidence>
<protein>
    <recommendedName>
        <fullName evidence="7">GPP34 family phosphoprotein</fullName>
    </recommendedName>
</protein>
<dbReference type="Pfam" id="PF05719">
    <property type="entry name" value="GPP34"/>
    <property type="match status" value="1"/>
</dbReference>
<comment type="subcellular location">
    <subcellularLocation>
        <location evidence="1">Golgi apparatus membrane</location>
        <topology evidence="1">Peripheral membrane protein</topology>
        <orientation evidence="1">Cytoplasmic side</orientation>
    </subcellularLocation>
</comment>